<name>A0A1M7TYC5_9BRAD</name>
<dbReference type="SUPFAM" id="SSF51556">
    <property type="entry name" value="Metallo-dependent hydrolases"/>
    <property type="match status" value="1"/>
</dbReference>
<dbReference type="InterPro" id="IPR052358">
    <property type="entry name" value="Aro_Compnd_Degr_Hydrolases"/>
</dbReference>
<proteinExistence type="predicted"/>
<dbReference type="Gene3D" id="3.20.20.140">
    <property type="entry name" value="Metal-dependent hydrolases"/>
    <property type="match status" value="1"/>
</dbReference>
<dbReference type="Pfam" id="PF04909">
    <property type="entry name" value="Amidohydro_2"/>
    <property type="match status" value="1"/>
</dbReference>
<evidence type="ECO:0000313" key="3">
    <source>
        <dbReference type="Proteomes" id="UP000184096"/>
    </source>
</evidence>
<reference evidence="3" key="1">
    <citation type="submission" date="2016-11" db="EMBL/GenBank/DDBJ databases">
        <authorList>
            <person name="Varghese N."/>
            <person name="Submissions S."/>
        </authorList>
    </citation>
    <scope>NUCLEOTIDE SEQUENCE [LARGE SCALE GENOMIC DNA]</scope>
    <source>
        <strain evidence="3">GAS401</strain>
    </source>
</reference>
<dbReference type="EMBL" id="LT670849">
    <property type="protein sequence ID" value="SHN75687.1"/>
    <property type="molecule type" value="Genomic_DNA"/>
</dbReference>
<gene>
    <name evidence="2" type="ORF">SAMN05444170_3021</name>
</gene>
<keyword evidence="2" id="KW-0378">Hydrolase</keyword>
<keyword evidence="3" id="KW-1185">Reference proteome</keyword>
<protein>
    <submittedName>
        <fullName evidence="2">Predicted metal-dependent hydrolase, TIM-barrel fold</fullName>
    </submittedName>
</protein>
<dbReference type="GO" id="GO:0016787">
    <property type="term" value="F:hydrolase activity"/>
    <property type="evidence" value="ECO:0007669"/>
    <property type="project" value="UniProtKB-KW"/>
</dbReference>
<dbReference type="AlphaFoldDB" id="A0A1M7TYC5"/>
<dbReference type="PANTHER" id="PTHR35563">
    <property type="entry name" value="BARREL METAL-DEPENDENT HYDROLASE, PUTATIVE (AFU_ORTHOLOGUE AFUA_1G16240)-RELATED"/>
    <property type="match status" value="1"/>
</dbReference>
<evidence type="ECO:0000259" key="1">
    <source>
        <dbReference type="Pfam" id="PF04909"/>
    </source>
</evidence>
<dbReference type="InterPro" id="IPR006680">
    <property type="entry name" value="Amidohydro-rel"/>
</dbReference>
<dbReference type="InterPro" id="IPR032466">
    <property type="entry name" value="Metal_Hydrolase"/>
</dbReference>
<organism evidence="2 3">
    <name type="scientific">Bradyrhizobium erythrophlei</name>
    <dbReference type="NCBI Taxonomy" id="1437360"/>
    <lineage>
        <taxon>Bacteria</taxon>
        <taxon>Pseudomonadati</taxon>
        <taxon>Pseudomonadota</taxon>
        <taxon>Alphaproteobacteria</taxon>
        <taxon>Hyphomicrobiales</taxon>
        <taxon>Nitrobacteraceae</taxon>
        <taxon>Bradyrhizobium</taxon>
    </lineage>
</organism>
<evidence type="ECO:0000313" key="2">
    <source>
        <dbReference type="EMBL" id="SHN75687.1"/>
    </source>
</evidence>
<dbReference type="Proteomes" id="UP000184096">
    <property type="component" value="Chromosome I"/>
</dbReference>
<sequence length="293" mass="33155">MSEYDPDAGYEPAFAAPPNACDAHFHVFGPADKYAYGTDIRYKPPHEPLERYLELAQRLGLVRYVFVQPSAYGFDNSCMLDAMRQLDPPIRRGIIDFDETKTSDNELSELDALGVRGIRVNISPIRKPEAGLAASMRQRIFRLARICAELTWHLDFLTPGWLVSELMPTLYDLPVEFSVAHMGLFPAKDGPKQSGFESFLDLVDDGSKRCWVKLTGIYRFSTAPDFADVKPMAQALIERVPDQLIWGSDFPHLSFHDRVGTIQLYNLLAEWAPEPAMRQRILADNPARLFGFV</sequence>
<feature type="domain" description="Amidohydrolase-related" evidence="1">
    <location>
        <begin position="21"/>
        <end position="292"/>
    </location>
</feature>
<accession>A0A1M7TYC5</accession>
<dbReference type="RefSeq" id="WP_172806029.1">
    <property type="nucleotide sequence ID" value="NZ_LT670849.1"/>
</dbReference>
<dbReference type="PANTHER" id="PTHR35563:SF2">
    <property type="entry name" value="BARREL METAL-DEPENDENT HYDROLASE, PUTATIVE (AFU_ORTHOLOGUE AFUA_1G16240)-RELATED"/>
    <property type="match status" value="1"/>
</dbReference>